<sequence length="107" mass="11716">MAVTGIGRNHTTLRSSLGNNGSKSLCAGIPNESIMSLGAPARLFHAIARVAVLRYSDSKHVSLEEQLAIFLYICQTGLGCRHVAEHFQHSNETITKFVDFLQKNGVY</sequence>
<evidence type="ECO:0000259" key="1">
    <source>
        <dbReference type="Pfam" id="PF26138"/>
    </source>
</evidence>
<dbReference type="Pfam" id="PF26138">
    <property type="entry name" value="DUF8040"/>
    <property type="match status" value="1"/>
</dbReference>
<dbReference type="Proteomes" id="UP001215598">
    <property type="component" value="Unassembled WGS sequence"/>
</dbReference>
<feature type="domain" description="DUF8040" evidence="1">
    <location>
        <begin position="53"/>
        <end position="98"/>
    </location>
</feature>
<name>A0AAD7MWS8_9AGAR</name>
<accession>A0AAD7MWS8</accession>
<organism evidence="2 3">
    <name type="scientific">Mycena metata</name>
    <dbReference type="NCBI Taxonomy" id="1033252"/>
    <lineage>
        <taxon>Eukaryota</taxon>
        <taxon>Fungi</taxon>
        <taxon>Dikarya</taxon>
        <taxon>Basidiomycota</taxon>
        <taxon>Agaricomycotina</taxon>
        <taxon>Agaricomycetes</taxon>
        <taxon>Agaricomycetidae</taxon>
        <taxon>Agaricales</taxon>
        <taxon>Marasmiineae</taxon>
        <taxon>Mycenaceae</taxon>
        <taxon>Mycena</taxon>
    </lineage>
</organism>
<evidence type="ECO:0000313" key="2">
    <source>
        <dbReference type="EMBL" id="KAJ7736089.1"/>
    </source>
</evidence>
<gene>
    <name evidence="2" type="ORF">B0H16DRAFT_1574352</name>
</gene>
<dbReference type="EMBL" id="JARKIB010000123">
    <property type="protein sequence ID" value="KAJ7736089.1"/>
    <property type="molecule type" value="Genomic_DNA"/>
</dbReference>
<proteinExistence type="predicted"/>
<dbReference type="AlphaFoldDB" id="A0AAD7MWS8"/>
<protein>
    <recommendedName>
        <fullName evidence="1">DUF8040 domain-containing protein</fullName>
    </recommendedName>
</protein>
<evidence type="ECO:0000313" key="3">
    <source>
        <dbReference type="Proteomes" id="UP001215598"/>
    </source>
</evidence>
<dbReference type="InterPro" id="IPR058353">
    <property type="entry name" value="DUF8040"/>
</dbReference>
<comment type="caution">
    <text evidence="2">The sequence shown here is derived from an EMBL/GenBank/DDBJ whole genome shotgun (WGS) entry which is preliminary data.</text>
</comment>
<reference evidence="2" key="1">
    <citation type="submission" date="2023-03" db="EMBL/GenBank/DDBJ databases">
        <title>Massive genome expansion in bonnet fungi (Mycena s.s.) driven by repeated elements and novel gene families across ecological guilds.</title>
        <authorList>
            <consortium name="Lawrence Berkeley National Laboratory"/>
            <person name="Harder C.B."/>
            <person name="Miyauchi S."/>
            <person name="Viragh M."/>
            <person name="Kuo A."/>
            <person name="Thoen E."/>
            <person name="Andreopoulos B."/>
            <person name="Lu D."/>
            <person name="Skrede I."/>
            <person name="Drula E."/>
            <person name="Henrissat B."/>
            <person name="Morin E."/>
            <person name="Kohler A."/>
            <person name="Barry K."/>
            <person name="LaButti K."/>
            <person name="Morin E."/>
            <person name="Salamov A."/>
            <person name="Lipzen A."/>
            <person name="Mereny Z."/>
            <person name="Hegedus B."/>
            <person name="Baldrian P."/>
            <person name="Stursova M."/>
            <person name="Weitz H."/>
            <person name="Taylor A."/>
            <person name="Grigoriev I.V."/>
            <person name="Nagy L.G."/>
            <person name="Martin F."/>
            <person name="Kauserud H."/>
        </authorList>
    </citation>
    <scope>NUCLEOTIDE SEQUENCE</scope>
    <source>
        <strain evidence="2">CBHHK182m</strain>
    </source>
</reference>
<keyword evidence="3" id="KW-1185">Reference proteome</keyword>